<name>A0A8J2J2E1_9HEXA</name>
<evidence type="ECO:0000256" key="1">
    <source>
        <dbReference type="SAM" id="MobiDB-lite"/>
    </source>
</evidence>
<protein>
    <submittedName>
        <fullName evidence="2">Uncharacterized protein</fullName>
    </submittedName>
</protein>
<evidence type="ECO:0000313" key="3">
    <source>
        <dbReference type="Proteomes" id="UP000708208"/>
    </source>
</evidence>
<feature type="region of interest" description="Disordered" evidence="1">
    <location>
        <begin position="1"/>
        <end position="29"/>
    </location>
</feature>
<comment type="caution">
    <text evidence="2">The sequence shown here is derived from an EMBL/GenBank/DDBJ whole genome shotgun (WGS) entry which is preliminary data.</text>
</comment>
<feature type="non-terminal residue" evidence="2">
    <location>
        <position position="29"/>
    </location>
</feature>
<proteinExistence type="predicted"/>
<evidence type="ECO:0000313" key="2">
    <source>
        <dbReference type="EMBL" id="CAG7684763.1"/>
    </source>
</evidence>
<sequence length="29" mass="3306">MEYTYLERESNEGQEADTRGVTGQISGER</sequence>
<dbReference type="EMBL" id="CAJVCH010018200">
    <property type="protein sequence ID" value="CAG7684763.1"/>
    <property type="molecule type" value="Genomic_DNA"/>
</dbReference>
<gene>
    <name evidence="2" type="ORF">AFUS01_LOCUS3090</name>
</gene>
<dbReference type="AlphaFoldDB" id="A0A8J2J2E1"/>
<keyword evidence="3" id="KW-1185">Reference proteome</keyword>
<reference evidence="2" key="1">
    <citation type="submission" date="2021-06" db="EMBL/GenBank/DDBJ databases">
        <authorList>
            <person name="Hodson N. C."/>
            <person name="Mongue J. A."/>
            <person name="Jaron S. K."/>
        </authorList>
    </citation>
    <scope>NUCLEOTIDE SEQUENCE</scope>
</reference>
<dbReference type="Proteomes" id="UP000708208">
    <property type="component" value="Unassembled WGS sequence"/>
</dbReference>
<accession>A0A8J2J2E1</accession>
<feature type="compositionally biased region" description="Basic and acidic residues" evidence="1">
    <location>
        <begin position="1"/>
        <end position="11"/>
    </location>
</feature>
<organism evidence="2 3">
    <name type="scientific">Allacma fusca</name>
    <dbReference type="NCBI Taxonomy" id="39272"/>
    <lineage>
        <taxon>Eukaryota</taxon>
        <taxon>Metazoa</taxon>
        <taxon>Ecdysozoa</taxon>
        <taxon>Arthropoda</taxon>
        <taxon>Hexapoda</taxon>
        <taxon>Collembola</taxon>
        <taxon>Symphypleona</taxon>
        <taxon>Sminthuridae</taxon>
        <taxon>Allacma</taxon>
    </lineage>
</organism>